<accession>A0A923NDH5</accession>
<dbReference type="Gene3D" id="3.30.1390.30">
    <property type="entry name" value="Penicillin-binding protein 2a, domain 3"/>
    <property type="match status" value="1"/>
</dbReference>
<keyword evidence="8 11" id="KW-1133">Transmembrane helix</keyword>
<keyword evidence="5 11" id="KW-0812">Transmembrane</keyword>
<dbReference type="Pfam" id="PF03717">
    <property type="entry name" value="PBP_dimer"/>
    <property type="match status" value="1"/>
</dbReference>
<feature type="domain" description="Penicillin-binding protein dimerisation" evidence="13">
    <location>
        <begin position="54"/>
        <end position="229"/>
    </location>
</feature>
<evidence type="ECO:0000256" key="5">
    <source>
        <dbReference type="ARBA" id="ARBA00022692"/>
    </source>
</evidence>
<dbReference type="Gene3D" id="3.40.710.10">
    <property type="entry name" value="DD-peptidase/beta-lactamase superfamily"/>
    <property type="match status" value="2"/>
</dbReference>
<keyword evidence="9 11" id="KW-0472">Membrane</keyword>
<feature type="domain" description="Penicillin-binding protein transpeptidase" evidence="12">
    <location>
        <begin position="555"/>
        <end position="658"/>
    </location>
</feature>
<feature type="domain" description="Penicillin-binding protein transpeptidase" evidence="12">
    <location>
        <begin position="728"/>
        <end position="771"/>
    </location>
</feature>
<keyword evidence="15" id="KW-1185">Reference proteome</keyword>
<comment type="subcellular location">
    <subcellularLocation>
        <location evidence="2">Cell membrane</location>
    </subcellularLocation>
    <subcellularLocation>
        <location evidence="1">Membrane</location>
        <topology evidence="1">Single-pass membrane protein</topology>
    </subcellularLocation>
</comment>
<evidence type="ECO:0000313" key="14">
    <source>
        <dbReference type="EMBL" id="MBC6000216.1"/>
    </source>
</evidence>
<dbReference type="SUPFAM" id="SSF56601">
    <property type="entry name" value="beta-lactamase/transpeptidase-like"/>
    <property type="match status" value="1"/>
</dbReference>
<evidence type="ECO:0000256" key="10">
    <source>
        <dbReference type="ARBA" id="ARBA00023316"/>
    </source>
</evidence>
<evidence type="ECO:0000259" key="13">
    <source>
        <dbReference type="Pfam" id="PF03717"/>
    </source>
</evidence>
<dbReference type="GO" id="GO:0008360">
    <property type="term" value="P:regulation of cell shape"/>
    <property type="evidence" value="ECO:0007669"/>
    <property type="project" value="UniProtKB-KW"/>
</dbReference>
<comment type="similarity">
    <text evidence="3">Belongs to the transpeptidase family.</text>
</comment>
<evidence type="ECO:0000256" key="8">
    <source>
        <dbReference type="ARBA" id="ARBA00022989"/>
    </source>
</evidence>
<gene>
    <name evidence="14" type="ORF">H8876_09415</name>
</gene>
<dbReference type="InterPro" id="IPR001460">
    <property type="entry name" value="PCN-bd_Tpept"/>
</dbReference>
<feature type="domain" description="Penicillin-binding protein transpeptidase" evidence="12">
    <location>
        <begin position="289"/>
        <end position="471"/>
    </location>
</feature>
<evidence type="ECO:0008006" key="16">
    <source>
        <dbReference type="Google" id="ProtNLM"/>
    </source>
</evidence>
<dbReference type="PANTHER" id="PTHR30627:SF2">
    <property type="entry name" value="PEPTIDOGLYCAN D,D-TRANSPEPTIDASE MRDA"/>
    <property type="match status" value="1"/>
</dbReference>
<name>A0A923NDH5_9FIRM</name>
<evidence type="ECO:0000313" key="15">
    <source>
        <dbReference type="Proteomes" id="UP000644115"/>
    </source>
</evidence>
<sequence>MTVRGRHSKHRIIVGFLAVMGSILLVRLFLLTVVEHDRWDDYADDVSSRAVYETAPRGDILDRNGKKLATSKAVYSINLSRVNLSEEDALAASAEVFKVLKANDEDIETTQEEVSKTLEKKDYQAYLPVTLSRQVSRESAMEIMGKQLPGIQVAVNYIREYPYGSLASHVLGYLGQISEKEMKSFTKEDGYRKDSRIGKSGIERAFEKELHGQDSVSRVQIDAGGRVTKLLSKSKAKKGKTIRLTLDWPLQKTAEAALQQALEQAAAGGVFHSEYGDHSMTYAKNAASGAAVALDVKTGQILAMASAPDFDPNDFAVSISREKWESLQRKNLRDPMSPAPLYNVATMSAVQPGSTFKPITALAALSCGLDENRYLYDGGHVELGGKSYGCILWNRSRKTHGYVDLRKALAVSCNYYFYDIASGEDLASGTSLGYEQKMDNERILSYAKRMGLGLKTGIELPESKGILPSEKRKEKQLQQNLKQYLLEERETFFKEEFCRNDAKLDDLVEKIVNWSDKGLTLEEIIGKLKKENAIVKDQTDRLASVCKYDYFDQMRWTQGDTFNLSIGQGDHAYTTLQMAEYMATLGNGGIRNSVSLTADVSSKRSRQFSRSQKTNEHIQCIIRAMTGVTEGEDGSLRGLFESFPYTVAAKTGTAQRTGFISTEEESSYLKRNLHLIAPDLTYAQVQAESQRLQEKYPDFYTSETTALRRAVINLSKNNITYDAIDAYKEKYDSFAWTVALAPADDPQIAVAVMLVQGKTSSNAAPIAREIIGKYGEDKGWEK</sequence>
<dbReference type="InterPro" id="IPR050515">
    <property type="entry name" value="Beta-lactam/transpept"/>
</dbReference>
<keyword evidence="7" id="KW-0573">Peptidoglycan synthesis</keyword>
<dbReference type="GO" id="GO:0071972">
    <property type="term" value="F:peptidoglycan L,D-transpeptidase activity"/>
    <property type="evidence" value="ECO:0007669"/>
    <property type="project" value="TreeGrafter"/>
</dbReference>
<dbReference type="Proteomes" id="UP000644115">
    <property type="component" value="Unassembled WGS sequence"/>
</dbReference>
<evidence type="ECO:0000256" key="2">
    <source>
        <dbReference type="ARBA" id="ARBA00004236"/>
    </source>
</evidence>
<dbReference type="InterPro" id="IPR036138">
    <property type="entry name" value="PBP_dimer_sf"/>
</dbReference>
<dbReference type="InterPro" id="IPR005311">
    <property type="entry name" value="PBP_dimer"/>
</dbReference>
<dbReference type="SUPFAM" id="SSF56519">
    <property type="entry name" value="Penicillin binding protein dimerisation domain"/>
    <property type="match status" value="1"/>
</dbReference>
<organism evidence="14 15">
    <name type="scientific">Lentihominibacter faecis</name>
    <dbReference type="NCBI Taxonomy" id="2764712"/>
    <lineage>
        <taxon>Bacteria</taxon>
        <taxon>Bacillati</taxon>
        <taxon>Bacillota</taxon>
        <taxon>Clostridia</taxon>
        <taxon>Peptostreptococcales</taxon>
        <taxon>Anaerovoracaceae</taxon>
        <taxon>Lentihominibacter</taxon>
    </lineage>
</organism>
<keyword evidence="10" id="KW-0961">Cell wall biogenesis/degradation</keyword>
<reference evidence="14" key="1">
    <citation type="submission" date="2020-08" db="EMBL/GenBank/DDBJ databases">
        <authorList>
            <person name="Liu C."/>
            <person name="Sun Q."/>
        </authorList>
    </citation>
    <scope>NUCLEOTIDE SEQUENCE</scope>
    <source>
        <strain evidence="14">BX16</strain>
    </source>
</reference>
<keyword evidence="6" id="KW-0133">Cell shape</keyword>
<dbReference type="GO" id="GO:0009252">
    <property type="term" value="P:peptidoglycan biosynthetic process"/>
    <property type="evidence" value="ECO:0007669"/>
    <property type="project" value="UniProtKB-KW"/>
</dbReference>
<comment type="caution">
    <text evidence="14">The sequence shown here is derived from an EMBL/GenBank/DDBJ whole genome shotgun (WGS) entry which is preliminary data.</text>
</comment>
<dbReference type="GO" id="GO:0005886">
    <property type="term" value="C:plasma membrane"/>
    <property type="evidence" value="ECO:0007669"/>
    <property type="project" value="UniProtKB-SubCell"/>
</dbReference>
<dbReference type="Pfam" id="PF00905">
    <property type="entry name" value="Transpeptidase"/>
    <property type="match status" value="3"/>
</dbReference>
<feature type="transmembrane region" description="Helical" evidence="11">
    <location>
        <begin position="12"/>
        <end position="34"/>
    </location>
</feature>
<evidence type="ECO:0000259" key="12">
    <source>
        <dbReference type="Pfam" id="PF00905"/>
    </source>
</evidence>
<evidence type="ECO:0000256" key="1">
    <source>
        <dbReference type="ARBA" id="ARBA00004167"/>
    </source>
</evidence>
<dbReference type="GO" id="GO:0008658">
    <property type="term" value="F:penicillin binding"/>
    <property type="evidence" value="ECO:0007669"/>
    <property type="project" value="InterPro"/>
</dbReference>
<evidence type="ECO:0000256" key="7">
    <source>
        <dbReference type="ARBA" id="ARBA00022984"/>
    </source>
</evidence>
<evidence type="ECO:0000256" key="11">
    <source>
        <dbReference type="SAM" id="Phobius"/>
    </source>
</evidence>
<evidence type="ECO:0000256" key="3">
    <source>
        <dbReference type="ARBA" id="ARBA00007171"/>
    </source>
</evidence>
<dbReference type="AlphaFoldDB" id="A0A923NDH5"/>
<dbReference type="GO" id="GO:0071555">
    <property type="term" value="P:cell wall organization"/>
    <property type="evidence" value="ECO:0007669"/>
    <property type="project" value="UniProtKB-KW"/>
</dbReference>
<evidence type="ECO:0000256" key="9">
    <source>
        <dbReference type="ARBA" id="ARBA00023136"/>
    </source>
</evidence>
<dbReference type="Gene3D" id="3.90.1310.10">
    <property type="entry name" value="Penicillin-binding protein 2a (Domain 2)"/>
    <property type="match status" value="1"/>
</dbReference>
<protein>
    <recommendedName>
        <fullName evidence="16">Penicillin-binding protein 2</fullName>
    </recommendedName>
</protein>
<proteinExistence type="inferred from homology"/>
<evidence type="ECO:0000256" key="4">
    <source>
        <dbReference type="ARBA" id="ARBA00022475"/>
    </source>
</evidence>
<dbReference type="EMBL" id="JACRWC010000111">
    <property type="protein sequence ID" value="MBC6000216.1"/>
    <property type="molecule type" value="Genomic_DNA"/>
</dbReference>
<keyword evidence="4" id="KW-1003">Cell membrane</keyword>
<dbReference type="PANTHER" id="PTHR30627">
    <property type="entry name" value="PEPTIDOGLYCAN D,D-TRANSPEPTIDASE"/>
    <property type="match status" value="1"/>
</dbReference>
<evidence type="ECO:0000256" key="6">
    <source>
        <dbReference type="ARBA" id="ARBA00022960"/>
    </source>
</evidence>
<dbReference type="RefSeq" id="WP_249287534.1">
    <property type="nucleotide sequence ID" value="NZ_JACRWC010000111.1"/>
</dbReference>
<dbReference type="InterPro" id="IPR012338">
    <property type="entry name" value="Beta-lactam/transpept-like"/>
</dbReference>